<dbReference type="Pfam" id="PF12951">
    <property type="entry name" value="PATR"/>
    <property type="match status" value="7"/>
</dbReference>
<gene>
    <name evidence="3" type="ORF">OKA04_06115</name>
</gene>
<keyword evidence="1 2" id="KW-0732">Signal</keyword>
<evidence type="ECO:0000313" key="4">
    <source>
        <dbReference type="Proteomes" id="UP001207930"/>
    </source>
</evidence>
<comment type="caution">
    <text evidence="3">The sequence shown here is derived from an EMBL/GenBank/DDBJ whole genome shotgun (WGS) entry which is preliminary data.</text>
</comment>
<evidence type="ECO:0000313" key="3">
    <source>
        <dbReference type="EMBL" id="MCW1884299.1"/>
    </source>
</evidence>
<dbReference type="NCBIfam" id="TIGR02601">
    <property type="entry name" value="autotrns_rpt"/>
    <property type="match status" value="6"/>
</dbReference>
<sequence length="1252" mass="125064">MKPKDMYKTRITSRSALLASALVLATAAPSAMAITSNWLNNGTTPNGNWGDAVNWSAGIPTSAGDVANFNLNYSTNNKVVSLAGTSRTVGALTFGDPGSAYWTVTINGTGGGSLIFDNLGSPATITKAAANNNVLDQITAPVVLNSSLVIDTAAVGDVANQGGNSIQVTGVVSGSGGVTKNGTGAIYFTVANTYTGGTTLNAGKFHVSNNAGFGTGPITMNGGEIVPRAANRNLGNALVVQADFTAGVVGINNQLNFSGATNLNGGTRTITVNDTTVANDVVLSGVVSNGGLTKAGAGTLLVSNANTYTGPTTVTAGTLTVSNAQPFDTSSGVTVNGSGARFLIAANSLSTNILPPVTLTQGTVEGPGIINSLTVADAVANTVIPGNGLGAFTTVNSLTFQGAATLNIRANGPYAEQFILSQSLTTTTPASVVVNMTNTAGSWTSGSDYTVIDYETYTSVGNASHFVLGTMPGLNPTQTATLVNTGSEIVVRVTGETLKWTGNQSSDWTTAAVGGSRNWSQQSNPAEFTNGSAVSFDDGATRTDVNLASNVTPSITIIEAAFTDYVIGSTNGSGIQGGSLTKSLAGKLTLSTPNTYTGATTINGGILEVTGAGSIASSSTITNDAQLILNLDGASNVYANPIAGANAGTITKSGTGNLTLSGANTFTGGLVLDAGSLNLNSAGALGGGTTGIFTIHGGTTLDNTSAADVVLTSSKRQTWGGDFTFTGTHSLDMGSGEVTANGLGTDRIVAVNGSTLTVGELKSPAHGITKTGSGTLVLTSVGSFGAASVVNGTLAVNGGTVQMNRPGATEAESGDLTVGGLTGTGTIVNGASHARTLVVNTAGTNTNTFSGTLANGGSASLWLAKQGTGTLILNSANTHNGTTRVETGIMVLQNGGALGGSTYTNRTRTGALHIEGGITIPNNLILSNDGTGTGAIGYAVSNVSGNNVISGNISLLDGGGHTIIRSMADSLSITGNVTNGFNVLRNLILGGTSTAANSVSGVISNGVGANTITAVEKIDAGTWTLSGDNTYTGSTTVTAGTLSITKPVLSDTSAVVIGATGAVLNLTHTSTDQVGSLTINGQVKANGVYDSSTDPGFITGTGKIRVGPPPAGNGYTAWASSYPFTVGVNDGPEQDADGDGISNVLEYVLGGIPVGPGSNDLSILPKQTLDANDLILTFRRSDASEADAVVKVQFSTTLGSWTDFATLGPVSAGGVTITEDSPSADFDTVVVRIPRTNAVGQKLFGRVVATKP</sequence>
<evidence type="ECO:0000256" key="2">
    <source>
        <dbReference type="SAM" id="SignalP"/>
    </source>
</evidence>
<protein>
    <submittedName>
        <fullName evidence="3">Autotransporter-associated beta strand repeat-containing protein</fullName>
    </submittedName>
</protein>
<feature type="chain" id="PRO_5046311475" evidence="2">
    <location>
        <begin position="34"/>
        <end position="1252"/>
    </location>
</feature>
<organism evidence="3 4">
    <name type="scientific">Luteolibacter flavescens</name>
    <dbReference type="NCBI Taxonomy" id="1859460"/>
    <lineage>
        <taxon>Bacteria</taxon>
        <taxon>Pseudomonadati</taxon>
        <taxon>Verrucomicrobiota</taxon>
        <taxon>Verrucomicrobiia</taxon>
        <taxon>Verrucomicrobiales</taxon>
        <taxon>Verrucomicrobiaceae</taxon>
        <taxon>Luteolibacter</taxon>
    </lineage>
</organism>
<dbReference type="SUPFAM" id="SSF51126">
    <property type="entry name" value="Pectin lyase-like"/>
    <property type="match status" value="2"/>
</dbReference>
<accession>A0ABT3FM77</accession>
<dbReference type="EMBL" id="JAPDDS010000003">
    <property type="protein sequence ID" value="MCW1884299.1"/>
    <property type="molecule type" value="Genomic_DNA"/>
</dbReference>
<dbReference type="RefSeq" id="WP_264500260.1">
    <property type="nucleotide sequence ID" value="NZ_JAPDDS010000003.1"/>
</dbReference>
<name>A0ABT3FM77_9BACT</name>
<reference evidence="3 4" key="1">
    <citation type="submission" date="2022-10" db="EMBL/GenBank/DDBJ databases">
        <title>Luteolibacter flavescens strain MCCC 1K03193, whole genome shotgun sequencing project.</title>
        <authorList>
            <person name="Zhao G."/>
            <person name="Shen L."/>
        </authorList>
    </citation>
    <scope>NUCLEOTIDE SEQUENCE [LARGE SCALE GENOMIC DNA]</scope>
    <source>
        <strain evidence="3 4">MCCC 1K03193</strain>
    </source>
</reference>
<feature type="signal peptide" evidence="2">
    <location>
        <begin position="1"/>
        <end position="33"/>
    </location>
</feature>
<keyword evidence="4" id="KW-1185">Reference proteome</keyword>
<evidence type="ECO:0000256" key="1">
    <source>
        <dbReference type="ARBA" id="ARBA00022729"/>
    </source>
</evidence>
<proteinExistence type="predicted"/>
<dbReference type="InterPro" id="IPR011050">
    <property type="entry name" value="Pectin_lyase_fold/virulence"/>
</dbReference>
<dbReference type="InterPro" id="IPR013425">
    <property type="entry name" value="Autotrns_rpt"/>
</dbReference>
<dbReference type="Proteomes" id="UP001207930">
    <property type="component" value="Unassembled WGS sequence"/>
</dbReference>